<name>A0A060A0G6_ACICK</name>
<dbReference type="Gene3D" id="3.40.50.1000">
    <property type="entry name" value="HAD superfamily/HAD-like"/>
    <property type="match status" value="1"/>
</dbReference>
<dbReference type="AlphaFoldDB" id="A0A060A0G6"/>
<protein>
    <recommendedName>
        <fullName evidence="3">Haloacid dehalogenase</fullName>
    </recommendedName>
</protein>
<reference evidence="1 2" key="1">
    <citation type="journal article" date="2009" name="J. Bacteriol.">
        <title>Draft genome sequence of the extremely acidophilic bacterium Acidithiobacillus caldus ATCC 51756 reveals metabolic versatility in the genus Acidithiobacillus.</title>
        <authorList>
            <person name="Valdes J."/>
            <person name="Quatrini R."/>
            <person name="Hallberg K."/>
            <person name="Dopson M."/>
            <person name="Valenzuela P.D."/>
            <person name="Holmes D.S."/>
        </authorList>
    </citation>
    <scope>NUCLEOTIDE SEQUENCE [LARGE SCALE GENOMIC DNA]</scope>
    <source>
        <strain evidence="2">ATCC 51756 / DSM 8584 / KU</strain>
    </source>
</reference>
<evidence type="ECO:0000313" key="1">
    <source>
        <dbReference type="EMBL" id="AIA55657.1"/>
    </source>
</evidence>
<dbReference type="eggNOG" id="ENOG5030IWW">
    <property type="taxonomic scope" value="Bacteria"/>
</dbReference>
<dbReference type="InterPro" id="IPR023214">
    <property type="entry name" value="HAD_sf"/>
</dbReference>
<evidence type="ECO:0008006" key="3">
    <source>
        <dbReference type="Google" id="ProtNLM"/>
    </source>
</evidence>
<dbReference type="KEGG" id="acz:Acaty_c1798"/>
<dbReference type="RefSeq" id="WP_004872840.1">
    <property type="nucleotide sequence ID" value="NZ_CP005986.1"/>
</dbReference>
<dbReference type="Proteomes" id="UP000005522">
    <property type="component" value="Chromosome"/>
</dbReference>
<dbReference type="EMBL" id="CP005986">
    <property type="protein sequence ID" value="AIA55657.1"/>
    <property type="molecule type" value="Genomic_DNA"/>
</dbReference>
<proteinExistence type="predicted"/>
<dbReference type="HOGENOM" id="CLU_1207708_0_0_6"/>
<sequence length="199" mass="22667">MYPTVALDLDGVLLDFEAAWKTCAAWTLRRPVERITDDYALEDRFGLSRREVAKVWDAFHQGNWWERVHPYPEAWDLIEHLSGLGACVWAVTNVDARHLHARALSLEGMIPESRIITLGAKAMPEDRVAILRDLRATAFLDDRLDNVHAALPYVPICSWIHRDYRGFGEPENGVLVIDDLRDFGTVLQDFLYPVLVATA</sequence>
<accession>A0A060A0G6</accession>
<organism evidence="1 2">
    <name type="scientific">Acidithiobacillus caldus (strain ATCC 51756 / DSM 8584 / KU)</name>
    <dbReference type="NCBI Taxonomy" id="637389"/>
    <lineage>
        <taxon>Bacteria</taxon>
        <taxon>Pseudomonadati</taxon>
        <taxon>Pseudomonadota</taxon>
        <taxon>Acidithiobacillia</taxon>
        <taxon>Acidithiobacillales</taxon>
        <taxon>Acidithiobacillaceae</taxon>
        <taxon>Acidithiobacillus</taxon>
    </lineage>
</organism>
<gene>
    <name evidence="1" type="ORF">Acaty_c1798</name>
</gene>
<dbReference type="SUPFAM" id="SSF56784">
    <property type="entry name" value="HAD-like"/>
    <property type="match status" value="1"/>
</dbReference>
<evidence type="ECO:0000313" key="2">
    <source>
        <dbReference type="Proteomes" id="UP000005522"/>
    </source>
</evidence>
<dbReference type="Pfam" id="PF00702">
    <property type="entry name" value="Hydrolase"/>
    <property type="match status" value="1"/>
</dbReference>
<dbReference type="InterPro" id="IPR036412">
    <property type="entry name" value="HAD-like_sf"/>
</dbReference>